<dbReference type="InterPro" id="IPR011545">
    <property type="entry name" value="DEAD/DEAH_box_helicase_dom"/>
</dbReference>
<comment type="similarity">
    <text evidence="5 7">Belongs to the DEAD box helicase family.</text>
</comment>
<evidence type="ECO:0000256" key="6">
    <source>
        <dbReference type="PROSITE-ProRule" id="PRU00552"/>
    </source>
</evidence>
<dbReference type="InterPro" id="IPR014001">
    <property type="entry name" value="Helicase_ATP-bd"/>
</dbReference>
<dbReference type="PANTHER" id="PTHR47959:SF1">
    <property type="entry name" value="ATP-DEPENDENT RNA HELICASE DBPA"/>
    <property type="match status" value="1"/>
</dbReference>
<dbReference type="PROSITE" id="PS51195">
    <property type="entry name" value="Q_MOTIF"/>
    <property type="match status" value="1"/>
</dbReference>
<keyword evidence="12" id="KW-1185">Reference proteome</keyword>
<dbReference type="PROSITE" id="PS51194">
    <property type="entry name" value="HELICASE_CTER"/>
    <property type="match status" value="1"/>
</dbReference>
<dbReference type="SMART" id="SM00490">
    <property type="entry name" value="HELICc"/>
    <property type="match status" value="1"/>
</dbReference>
<evidence type="ECO:0000313" key="11">
    <source>
        <dbReference type="EMBL" id="GLP96984.1"/>
    </source>
</evidence>
<reference evidence="11" key="2">
    <citation type="submission" date="2023-01" db="EMBL/GenBank/DDBJ databases">
        <title>Draft genome sequence of Paraferrimonas sedimenticola strain NBRC 101628.</title>
        <authorList>
            <person name="Sun Q."/>
            <person name="Mori K."/>
        </authorList>
    </citation>
    <scope>NUCLEOTIDE SEQUENCE</scope>
    <source>
        <strain evidence="11">NBRC 101628</strain>
    </source>
</reference>
<dbReference type="InterPro" id="IPR050079">
    <property type="entry name" value="DEAD_box_RNA_helicase"/>
</dbReference>
<organism evidence="11 12">
    <name type="scientific">Paraferrimonas sedimenticola</name>
    <dbReference type="NCBI Taxonomy" id="375674"/>
    <lineage>
        <taxon>Bacteria</taxon>
        <taxon>Pseudomonadati</taxon>
        <taxon>Pseudomonadota</taxon>
        <taxon>Gammaproteobacteria</taxon>
        <taxon>Alteromonadales</taxon>
        <taxon>Ferrimonadaceae</taxon>
        <taxon>Paraferrimonas</taxon>
    </lineage>
</organism>
<dbReference type="PANTHER" id="PTHR47959">
    <property type="entry name" value="ATP-DEPENDENT RNA HELICASE RHLE-RELATED"/>
    <property type="match status" value="1"/>
</dbReference>
<feature type="short sequence motif" description="Q motif" evidence="6">
    <location>
        <begin position="15"/>
        <end position="43"/>
    </location>
</feature>
<feature type="domain" description="DEAD-box RNA helicase Q" evidence="10">
    <location>
        <begin position="15"/>
        <end position="43"/>
    </location>
</feature>
<dbReference type="Pfam" id="PF00271">
    <property type="entry name" value="Helicase_C"/>
    <property type="match status" value="1"/>
</dbReference>
<dbReference type="NCBIfam" id="NF008744">
    <property type="entry name" value="PRK11776.1"/>
    <property type="match status" value="1"/>
</dbReference>
<evidence type="ECO:0000259" key="10">
    <source>
        <dbReference type="PROSITE" id="PS51195"/>
    </source>
</evidence>
<accession>A0AA37VZ26</accession>
<evidence type="ECO:0000259" key="9">
    <source>
        <dbReference type="PROSITE" id="PS51194"/>
    </source>
</evidence>
<keyword evidence="1 7" id="KW-0547">Nucleotide-binding</keyword>
<name>A0AA37VZ26_9GAMM</name>
<keyword evidence="2 7" id="KW-0378">Hydrolase</keyword>
<dbReference type="CDD" id="cd18787">
    <property type="entry name" value="SF2_C_DEAD"/>
    <property type="match status" value="1"/>
</dbReference>
<reference evidence="11" key="1">
    <citation type="journal article" date="2014" name="Int. J. Syst. Evol. Microbiol.">
        <title>Complete genome sequence of Corynebacterium casei LMG S-19264T (=DSM 44701T), isolated from a smear-ripened cheese.</title>
        <authorList>
            <consortium name="US DOE Joint Genome Institute (JGI-PGF)"/>
            <person name="Walter F."/>
            <person name="Albersmeier A."/>
            <person name="Kalinowski J."/>
            <person name="Ruckert C."/>
        </authorList>
    </citation>
    <scope>NUCLEOTIDE SEQUENCE</scope>
    <source>
        <strain evidence="11">NBRC 101628</strain>
    </source>
</reference>
<feature type="domain" description="Helicase C-terminal" evidence="9">
    <location>
        <begin position="227"/>
        <end position="388"/>
    </location>
</feature>
<dbReference type="GO" id="GO:0003724">
    <property type="term" value="F:RNA helicase activity"/>
    <property type="evidence" value="ECO:0007669"/>
    <property type="project" value="InterPro"/>
</dbReference>
<dbReference type="InterPro" id="IPR005580">
    <property type="entry name" value="DbpA/CsdA_RNA-bd_dom"/>
</dbReference>
<dbReference type="Proteomes" id="UP001161422">
    <property type="component" value="Unassembled WGS sequence"/>
</dbReference>
<dbReference type="AlphaFoldDB" id="A0AA37VZ26"/>
<dbReference type="InterPro" id="IPR027417">
    <property type="entry name" value="P-loop_NTPase"/>
</dbReference>
<dbReference type="InterPro" id="IPR012677">
    <property type="entry name" value="Nucleotide-bd_a/b_plait_sf"/>
</dbReference>
<dbReference type="Gene3D" id="3.40.50.300">
    <property type="entry name" value="P-loop containing nucleotide triphosphate hydrolases"/>
    <property type="match status" value="2"/>
</dbReference>
<dbReference type="GO" id="GO:0003676">
    <property type="term" value="F:nucleic acid binding"/>
    <property type="evidence" value="ECO:0007669"/>
    <property type="project" value="InterPro"/>
</dbReference>
<dbReference type="GO" id="GO:0005524">
    <property type="term" value="F:ATP binding"/>
    <property type="evidence" value="ECO:0007669"/>
    <property type="project" value="UniProtKB-KW"/>
</dbReference>
<dbReference type="SUPFAM" id="SSF52540">
    <property type="entry name" value="P-loop containing nucleoside triphosphate hydrolases"/>
    <property type="match status" value="1"/>
</dbReference>
<dbReference type="PROSITE" id="PS00039">
    <property type="entry name" value="DEAD_ATP_HELICASE"/>
    <property type="match status" value="1"/>
</dbReference>
<evidence type="ECO:0000259" key="8">
    <source>
        <dbReference type="PROSITE" id="PS51192"/>
    </source>
</evidence>
<dbReference type="InterPro" id="IPR001650">
    <property type="entry name" value="Helicase_C-like"/>
</dbReference>
<sequence length="473" mass="51820">MRAHFPTSVAGVSLTSFSELALKPALLSNLDSLGYQQMTPIQGLSLPPILKGKDVIAQGKTGSGKTAAFGLGLLQNLDAKRYRIQSLVLCPTRELADQVAKQLRALARAIPNVKVLTLCGGVPFGPQRASLEHGAHIIVGTPGRIEDHLGKGTLDLRQVNTLVLDEADRMLEMGFQDALDTIFSHCSPRRQNLLFSATFPAEITKIAKKIMFEPETVKAPSTHDSSSIQQVFYQLRDKAERPQALQRVLLTHDAESAVVFCTTKVETQQLADDLQALGFSCLALHGDLEQRQRDQTLARFANKSIQILVATDVAARGLDIDQIELVVNYHVSRDPEVHVHRIGRTGRAGANGLAVSLVAEHEANKIIAIEDYLDIQIETQPLPSEASLHATPRQTQWVCLQIDAGKKQKLRPGDILGALTRNQQLAGSDVGKIQVMDYMAYVAVKRSKAKIAFNAITTQKMKGRSFKARRLRG</sequence>
<dbReference type="Gene3D" id="3.30.70.330">
    <property type="match status" value="1"/>
</dbReference>
<evidence type="ECO:0000256" key="4">
    <source>
        <dbReference type="ARBA" id="ARBA00022840"/>
    </source>
</evidence>
<evidence type="ECO:0000256" key="5">
    <source>
        <dbReference type="ARBA" id="ARBA00038437"/>
    </source>
</evidence>
<dbReference type="InterPro" id="IPR044742">
    <property type="entry name" value="DEAD/DEAH_RhlB"/>
</dbReference>
<evidence type="ECO:0000313" key="12">
    <source>
        <dbReference type="Proteomes" id="UP001161422"/>
    </source>
</evidence>
<dbReference type="InterPro" id="IPR000629">
    <property type="entry name" value="RNA-helicase_DEAD-box_CS"/>
</dbReference>
<dbReference type="Pfam" id="PF00270">
    <property type="entry name" value="DEAD"/>
    <property type="match status" value="1"/>
</dbReference>
<comment type="caution">
    <text evidence="11">The sequence shown here is derived from an EMBL/GenBank/DDBJ whole genome shotgun (WGS) entry which is preliminary data.</text>
</comment>
<keyword evidence="3 7" id="KW-0347">Helicase</keyword>
<protein>
    <submittedName>
        <fullName evidence="11">ATP-dependent RNA helicase</fullName>
    </submittedName>
</protein>
<evidence type="ECO:0000256" key="1">
    <source>
        <dbReference type="ARBA" id="ARBA00022741"/>
    </source>
</evidence>
<evidence type="ECO:0000256" key="7">
    <source>
        <dbReference type="RuleBase" id="RU000492"/>
    </source>
</evidence>
<keyword evidence="4 7" id="KW-0067">ATP-binding</keyword>
<dbReference type="GO" id="GO:0005829">
    <property type="term" value="C:cytosol"/>
    <property type="evidence" value="ECO:0007669"/>
    <property type="project" value="TreeGrafter"/>
</dbReference>
<evidence type="ECO:0000256" key="3">
    <source>
        <dbReference type="ARBA" id="ARBA00022806"/>
    </source>
</evidence>
<feature type="domain" description="Helicase ATP-binding" evidence="8">
    <location>
        <begin position="46"/>
        <end position="217"/>
    </location>
</feature>
<dbReference type="InterPro" id="IPR014014">
    <property type="entry name" value="RNA_helicase_DEAD_Q_motif"/>
</dbReference>
<dbReference type="PROSITE" id="PS51192">
    <property type="entry name" value="HELICASE_ATP_BIND_1"/>
    <property type="match status" value="1"/>
</dbReference>
<dbReference type="Pfam" id="PF03880">
    <property type="entry name" value="DbpA"/>
    <property type="match status" value="1"/>
</dbReference>
<dbReference type="CDD" id="cd00268">
    <property type="entry name" value="DEADc"/>
    <property type="match status" value="1"/>
</dbReference>
<dbReference type="SMART" id="SM00487">
    <property type="entry name" value="DEXDc"/>
    <property type="match status" value="1"/>
</dbReference>
<gene>
    <name evidence="11" type="primary">dbpA</name>
    <name evidence="11" type="ORF">GCM10007895_22900</name>
</gene>
<evidence type="ECO:0000256" key="2">
    <source>
        <dbReference type="ARBA" id="ARBA00022801"/>
    </source>
</evidence>
<proteinExistence type="inferred from homology"/>
<dbReference type="EMBL" id="BSNC01000005">
    <property type="protein sequence ID" value="GLP96984.1"/>
    <property type="molecule type" value="Genomic_DNA"/>
</dbReference>
<dbReference type="GO" id="GO:0016787">
    <property type="term" value="F:hydrolase activity"/>
    <property type="evidence" value="ECO:0007669"/>
    <property type="project" value="UniProtKB-KW"/>
</dbReference>